<dbReference type="EMBL" id="DOGS01000086">
    <property type="protein sequence ID" value="HBQ48082.1"/>
    <property type="molecule type" value="Genomic_DNA"/>
</dbReference>
<feature type="transmembrane region" description="Helical" evidence="1">
    <location>
        <begin position="76"/>
        <end position="96"/>
    </location>
</feature>
<reference evidence="4 5" key="1">
    <citation type="journal article" date="2014" name="Antonie Van Leeuwenhoek">
        <title>Hyphomonas beringensis sp. nov. and Hyphomonas chukchiensis sp. nov., isolated from surface seawater of the Bering Sea and Chukchi Sea.</title>
        <authorList>
            <person name="Li C."/>
            <person name="Lai Q."/>
            <person name="Li G."/>
            <person name="Dong C."/>
            <person name="Wang J."/>
            <person name="Liao Y."/>
            <person name="Shao Z."/>
        </authorList>
    </citation>
    <scope>NUCLEOTIDE SEQUENCE [LARGE SCALE GENOMIC DNA]</scope>
    <source>
        <strain evidence="4 5">22II1-22F38</strain>
    </source>
</reference>
<feature type="transmembrane region" description="Helical" evidence="1">
    <location>
        <begin position="117"/>
        <end position="136"/>
    </location>
</feature>
<dbReference type="Proteomes" id="UP000024547">
    <property type="component" value="Unassembled WGS sequence"/>
</dbReference>
<dbReference type="Proteomes" id="UP000259173">
    <property type="component" value="Unassembled WGS sequence"/>
</dbReference>
<feature type="transmembrane region" description="Helical" evidence="1">
    <location>
        <begin position="12"/>
        <end position="30"/>
    </location>
</feature>
<gene>
    <name evidence="2" type="ORF">DCG65_07035</name>
    <name evidence="3" type="ORF">DD728_04210</name>
    <name evidence="4" type="ORF">HY36_01955</name>
</gene>
<dbReference type="RefSeq" id="WP_051602395.1">
    <property type="nucleotide sequence ID" value="NZ_AWFH01000001.1"/>
</dbReference>
<keyword evidence="1" id="KW-1133">Transmembrane helix</keyword>
<protein>
    <submittedName>
        <fullName evidence="4">Uncharacterized protein</fullName>
    </submittedName>
</protein>
<evidence type="ECO:0000313" key="2">
    <source>
        <dbReference type="EMBL" id="HAE94297.1"/>
    </source>
</evidence>
<keyword evidence="1" id="KW-0812">Transmembrane</keyword>
<dbReference type="PATRIC" id="fig|1280948.3.peg.385"/>
<reference evidence="6 7" key="2">
    <citation type="journal article" date="2018" name="Nat. Biotechnol.">
        <title>A standardized bacterial taxonomy based on genome phylogeny substantially revises the tree of life.</title>
        <authorList>
            <person name="Parks D.H."/>
            <person name="Chuvochina M."/>
            <person name="Waite D.W."/>
            <person name="Rinke C."/>
            <person name="Skarshewski A."/>
            <person name="Chaumeil P.A."/>
            <person name="Hugenholtz P."/>
        </authorList>
    </citation>
    <scope>NUCLEOTIDE SEQUENCE [LARGE SCALE GENOMIC DNA]</scope>
    <source>
        <strain evidence="3">UBA10378</strain>
        <strain evidence="2">UBA8557</strain>
    </source>
</reference>
<dbReference type="Proteomes" id="UP000263957">
    <property type="component" value="Unassembled WGS sequence"/>
</dbReference>
<evidence type="ECO:0000313" key="3">
    <source>
        <dbReference type="EMBL" id="HBQ48082.1"/>
    </source>
</evidence>
<evidence type="ECO:0000313" key="4">
    <source>
        <dbReference type="EMBL" id="KCZ65171.1"/>
    </source>
</evidence>
<keyword evidence="1" id="KW-0472">Membrane</keyword>
<name>A0A059EBU0_9PROT</name>
<keyword evidence="5" id="KW-1185">Reference proteome</keyword>
<evidence type="ECO:0000313" key="7">
    <source>
        <dbReference type="Proteomes" id="UP000263957"/>
    </source>
</evidence>
<evidence type="ECO:0000256" key="1">
    <source>
        <dbReference type="SAM" id="Phobius"/>
    </source>
</evidence>
<comment type="caution">
    <text evidence="4">The sequence shown here is derived from an EMBL/GenBank/DDBJ whole genome shotgun (WGS) entry which is preliminary data.</text>
</comment>
<dbReference type="EMBL" id="AWFH01000001">
    <property type="protein sequence ID" value="KCZ65171.1"/>
    <property type="molecule type" value="Genomic_DNA"/>
</dbReference>
<evidence type="ECO:0000313" key="5">
    <source>
        <dbReference type="Proteomes" id="UP000024547"/>
    </source>
</evidence>
<organism evidence="4 5">
    <name type="scientific">Hyphomonas atlantica</name>
    <dbReference type="NCBI Taxonomy" id="1280948"/>
    <lineage>
        <taxon>Bacteria</taxon>
        <taxon>Pseudomonadati</taxon>
        <taxon>Pseudomonadota</taxon>
        <taxon>Alphaproteobacteria</taxon>
        <taxon>Hyphomonadales</taxon>
        <taxon>Hyphomonadaceae</taxon>
        <taxon>Hyphomonas</taxon>
    </lineage>
</organism>
<dbReference type="OrthoDB" id="7619986at2"/>
<sequence>MLQGLSTTATHLGLLFGAMAIGASWVAAIASPNCSFDKLDGSRADRHVRELLLQTSTPIAGMMLASGAFYLLATSWAAAITALLAAFGFFSNRWMLAPGKKAKGVRTSRKDQRAVSVSFSLMFALVAIVSAVLGMVRI</sequence>
<dbReference type="AlphaFoldDB" id="A0A059EBU0"/>
<accession>A0A059EBU0</accession>
<dbReference type="EMBL" id="DMBR01000212">
    <property type="protein sequence ID" value="HAE94297.1"/>
    <property type="molecule type" value="Genomic_DNA"/>
</dbReference>
<evidence type="ECO:0000313" key="6">
    <source>
        <dbReference type="Proteomes" id="UP000259173"/>
    </source>
</evidence>
<proteinExistence type="predicted"/>